<dbReference type="SUPFAM" id="SSF50891">
    <property type="entry name" value="Cyclophilin-like"/>
    <property type="match status" value="1"/>
</dbReference>
<dbReference type="InParanoid" id="F2UKY2"/>
<dbReference type="PANTHER" id="PTHR11071">
    <property type="entry name" value="PEPTIDYL-PROLYL CIS-TRANS ISOMERASE"/>
    <property type="match status" value="1"/>
</dbReference>
<dbReference type="PROSITE" id="PS50072">
    <property type="entry name" value="CSA_PPIASE_2"/>
    <property type="match status" value="1"/>
</dbReference>
<dbReference type="Gene3D" id="2.40.100.10">
    <property type="entry name" value="Cyclophilin-like"/>
    <property type="match status" value="1"/>
</dbReference>
<dbReference type="PRINTS" id="PR00153">
    <property type="entry name" value="CSAPPISMRASE"/>
</dbReference>
<evidence type="ECO:0000256" key="4">
    <source>
        <dbReference type="RuleBase" id="RU363019"/>
    </source>
</evidence>
<dbReference type="EC" id="5.2.1.8" evidence="4"/>
<dbReference type="OrthoDB" id="193499at2759"/>
<dbReference type="GeneID" id="16070811"/>
<dbReference type="InterPro" id="IPR020892">
    <property type="entry name" value="Cyclophilin-type_PPIase_CS"/>
</dbReference>
<dbReference type="eggNOG" id="KOG0879">
    <property type="taxonomic scope" value="Eukaryota"/>
</dbReference>
<evidence type="ECO:0000256" key="2">
    <source>
        <dbReference type="ARBA" id="ARBA00023110"/>
    </source>
</evidence>
<accession>F2UKY2</accession>
<comment type="catalytic activity">
    <reaction evidence="1 4">
        <text>[protein]-peptidylproline (omega=180) = [protein]-peptidylproline (omega=0)</text>
        <dbReference type="Rhea" id="RHEA:16237"/>
        <dbReference type="Rhea" id="RHEA-COMP:10747"/>
        <dbReference type="Rhea" id="RHEA-COMP:10748"/>
        <dbReference type="ChEBI" id="CHEBI:83833"/>
        <dbReference type="ChEBI" id="CHEBI:83834"/>
        <dbReference type="EC" id="5.2.1.8"/>
    </reaction>
</comment>
<dbReference type="OMA" id="FTMGNGL"/>
<evidence type="ECO:0000256" key="3">
    <source>
        <dbReference type="ARBA" id="ARBA00023235"/>
    </source>
</evidence>
<organism evidence="8">
    <name type="scientific">Salpingoeca rosetta (strain ATCC 50818 / BSB-021)</name>
    <dbReference type="NCBI Taxonomy" id="946362"/>
    <lineage>
        <taxon>Eukaryota</taxon>
        <taxon>Choanoflagellata</taxon>
        <taxon>Craspedida</taxon>
        <taxon>Salpingoecidae</taxon>
        <taxon>Salpingoeca</taxon>
    </lineage>
</organism>
<sequence length="187" mass="20822">MSEPEAKRAKEEKKTDGKEAPEDAPKPEHPIVFMDIEVGGHALGRMKFELFSSTCPKTAENFRQLCTGEYRKDGIPQGYKGSKFHRVIKDFMIQGGDYVKGDGTGTASIYGGKFADENFIHKHTDVGDLSMANSGPNTNGCQFFITCTKCDFLDNKHVVFGACVRVRTDKQHEHHHQQTQHGTCKGI</sequence>
<reference evidence="7" key="1">
    <citation type="submission" date="2009-08" db="EMBL/GenBank/DDBJ databases">
        <title>Annotation of Salpingoeca rosetta.</title>
        <authorList>
            <consortium name="The Broad Institute Genome Sequencing Platform"/>
            <person name="Russ C."/>
            <person name="Cuomo C."/>
            <person name="Burger G."/>
            <person name="Gray M.W."/>
            <person name="Holland P.W.H."/>
            <person name="King N."/>
            <person name="Lang F.B.F."/>
            <person name="Roger A.J."/>
            <person name="Ruiz-Trillo I."/>
            <person name="Young S.K."/>
            <person name="Zeng Q."/>
            <person name="Gargeya S."/>
            <person name="Alvarado L."/>
            <person name="Berlin A."/>
            <person name="Chapman S.B."/>
            <person name="Chen Z."/>
            <person name="Freedman E."/>
            <person name="Gellesch M."/>
            <person name="Goldberg J."/>
            <person name="Griggs A."/>
            <person name="Gujja S."/>
            <person name="Heilman E."/>
            <person name="Heiman D."/>
            <person name="Howarth C."/>
            <person name="Mehta T."/>
            <person name="Neiman D."/>
            <person name="Pearson M."/>
            <person name="Roberts A."/>
            <person name="Saif S."/>
            <person name="Shea T."/>
            <person name="Shenoy N."/>
            <person name="Sisk P."/>
            <person name="Stolte C."/>
            <person name="Sykes S."/>
            <person name="White J."/>
            <person name="Yandava C."/>
            <person name="Haas B."/>
            <person name="Nusbaum C."/>
            <person name="Birren B."/>
        </authorList>
    </citation>
    <scope>NUCLEOTIDE SEQUENCE [LARGE SCALE GENOMIC DNA]</scope>
    <source>
        <strain evidence="7">ATCC 50818</strain>
    </source>
</reference>
<comment type="function">
    <text evidence="4">PPIases accelerate the folding of proteins. It catalyzes the cis-trans isomerization of proline imidic peptide bonds in oligopeptides.</text>
</comment>
<keyword evidence="8" id="KW-1185">Reference proteome</keyword>
<feature type="domain" description="PPIase cyclophilin-type" evidence="6">
    <location>
        <begin position="33"/>
        <end position="187"/>
    </location>
</feature>
<dbReference type="InterPro" id="IPR029000">
    <property type="entry name" value="Cyclophilin-like_dom_sf"/>
</dbReference>
<protein>
    <recommendedName>
        <fullName evidence="4">Peptidyl-prolyl cis-trans isomerase</fullName>
        <shortName evidence="4">PPIase</shortName>
        <ecNumber evidence="4">5.2.1.8</ecNumber>
    </recommendedName>
</protein>
<dbReference type="FunFam" id="2.40.100.10:FF:000025">
    <property type="entry name" value="Peptidyl-prolyl cis-trans isomerase CYP19-2"/>
    <property type="match status" value="1"/>
</dbReference>
<evidence type="ECO:0000256" key="1">
    <source>
        <dbReference type="ARBA" id="ARBA00000971"/>
    </source>
</evidence>
<dbReference type="PROSITE" id="PS00170">
    <property type="entry name" value="CSA_PPIASE_1"/>
    <property type="match status" value="1"/>
</dbReference>
<dbReference type="Pfam" id="PF00160">
    <property type="entry name" value="Pro_isomerase"/>
    <property type="match status" value="1"/>
</dbReference>
<proteinExistence type="inferred from homology"/>
<dbReference type="STRING" id="946362.F2UKY2"/>
<gene>
    <name evidence="7" type="ORF">PTSG_08871</name>
</gene>
<dbReference type="KEGG" id="sre:PTSG_08871"/>
<dbReference type="FunCoup" id="F2UKY2">
    <property type="interactions" value="2050"/>
</dbReference>
<dbReference type="GO" id="GO:0006457">
    <property type="term" value="P:protein folding"/>
    <property type="evidence" value="ECO:0007669"/>
    <property type="project" value="InterPro"/>
</dbReference>
<keyword evidence="3 4" id="KW-0413">Isomerase</keyword>
<comment type="similarity">
    <text evidence="4">Belongs to the cyclophilin-type PPIase family.</text>
</comment>
<dbReference type="PANTHER" id="PTHR11071:SF561">
    <property type="entry name" value="PEPTIDYL-PROLYL CIS-TRANS ISOMERASE D-RELATED"/>
    <property type="match status" value="1"/>
</dbReference>
<dbReference type="RefSeq" id="XP_004990257.1">
    <property type="nucleotide sequence ID" value="XM_004990200.1"/>
</dbReference>
<name>F2UKY2_SALR5</name>
<dbReference type="InterPro" id="IPR002130">
    <property type="entry name" value="Cyclophilin-type_PPIase_dom"/>
</dbReference>
<evidence type="ECO:0000256" key="5">
    <source>
        <dbReference type="SAM" id="MobiDB-lite"/>
    </source>
</evidence>
<dbReference type="AlphaFoldDB" id="F2UKY2"/>
<dbReference type="GO" id="GO:0003755">
    <property type="term" value="F:peptidyl-prolyl cis-trans isomerase activity"/>
    <property type="evidence" value="ECO:0007669"/>
    <property type="project" value="UniProtKB-UniRule"/>
</dbReference>
<dbReference type="GO" id="GO:0005737">
    <property type="term" value="C:cytoplasm"/>
    <property type="evidence" value="ECO:0007669"/>
    <property type="project" value="TreeGrafter"/>
</dbReference>
<dbReference type="Proteomes" id="UP000007799">
    <property type="component" value="Unassembled WGS sequence"/>
</dbReference>
<evidence type="ECO:0000313" key="8">
    <source>
        <dbReference type="Proteomes" id="UP000007799"/>
    </source>
</evidence>
<dbReference type="EMBL" id="GL832979">
    <property type="protein sequence ID" value="EGD77781.1"/>
    <property type="molecule type" value="Genomic_DNA"/>
</dbReference>
<evidence type="ECO:0000313" key="7">
    <source>
        <dbReference type="EMBL" id="EGD77781.1"/>
    </source>
</evidence>
<keyword evidence="2 4" id="KW-0697">Rotamase</keyword>
<dbReference type="GO" id="GO:0016018">
    <property type="term" value="F:cyclosporin A binding"/>
    <property type="evidence" value="ECO:0007669"/>
    <property type="project" value="TreeGrafter"/>
</dbReference>
<evidence type="ECO:0000259" key="6">
    <source>
        <dbReference type="PROSITE" id="PS50072"/>
    </source>
</evidence>
<feature type="region of interest" description="Disordered" evidence="5">
    <location>
        <begin position="1"/>
        <end position="29"/>
    </location>
</feature>